<proteinExistence type="predicted"/>
<name>A0AAV9IJE3_9RHOD</name>
<dbReference type="EMBL" id="JANCYU010000052">
    <property type="protein sequence ID" value="KAK4527449.1"/>
    <property type="molecule type" value="Genomic_DNA"/>
</dbReference>
<accession>A0AAV9IJE3</accession>
<organism evidence="1 2">
    <name type="scientific">Galdieria yellowstonensis</name>
    <dbReference type="NCBI Taxonomy" id="3028027"/>
    <lineage>
        <taxon>Eukaryota</taxon>
        <taxon>Rhodophyta</taxon>
        <taxon>Bangiophyceae</taxon>
        <taxon>Galdieriales</taxon>
        <taxon>Galdieriaceae</taxon>
        <taxon>Galdieria</taxon>
    </lineage>
</organism>
<keyword evidence="2" id="KW-1185">Reference proteome</keyword>
<comment type="caution">
    <text evidence="1">The sequence shown here is derived from an EMBL/GenBank/DDBJ whole genome shotgun (WGS) entry which is preliminary data.</text>
</comment>
<reference evidence="1 2" key="1">
    <citation type="submission" date="2022-07" db="EMBL/GenBank/DDBJ databases">
        <title>Genome-wide signatures of adaptation to extreme environments.</title>
        <authorList>
            <person name="Cho C.H."/>
            <person name="Yoon H.S."/>
        </authorList>
    </citation>
    <scope>NUCLEOTIDE SEQUENCE [LARGE SCALE GENOMIC DNA]</scope>
    <source>
        <strain evidence="1 2">108.79 E11</strain>
    </source>
</reference>
<dbReference type="AlphaFoldDB" id="A0AAV9IJE3"/>
<protein>
    <recommendedName>
        <fullName evidence="3">Archaeal ATPase</fullName>
    </recommendedName>
</protein>
<evidence type="ECO:0000313" key="2">
    <source>
        <dbReference type="Proteomes" id="UP001300502"/>
    </source>
</evidence>
<gene>
    <name evidence="1" type="ORF">GAYE_SCF40G5371</name>
</gene>
<sequence length="412" mass="46035">MDAASSRLKRACGIHMKWEQVFDPVTMKIDRKYANVWLEDLPDLSVECSVTKVSELLGEKIKVGSEEFSTRDSSLVDAASLLRPKRMAKNFPLKSSGSRISRVFLRQDVINLWNALVDEENTEDLKVLSAASGLGKSIYLYLIAVSARYFGIPVQYIGNTGDLLRQKVDDDSVACNYVGNSGAMLRKKFDYNLVARKYAAMLLFMNSGNLDSLDPFYSLRPCYDFLQEAIRSNETDSDLVRPTASFLPHTEAGSRSSANGMSDVPLGPNVGEWSVEALISGTLYVFLDLRKALVRGGNFQDVLLSGFAKKAVSGLPNSSKLLSKVLKSFDEPKGWIEKLFEVTNKRYLFLFIDEIGYLSTDMFKRFSDLYTKDQKGTNVFRLFFRILSAILSDPPIICVVAGRTESISKRIG</sequence>
<evidence type="ECO:0008006" key="3">
    <source>
        <dbReference type="Google" id="ProtNLM"/>
    </source>
</evidence>
<dbReference type="Proteomes" id="UP001300502">
    <property type="component" value="Unassembled WGS sequence"/>
</dbReference>
<evidence type="ECO:0000313" key="1">
    <source>
        <dbReference type="EMBL" id="KAK4527449.1"/>
    </source>
</evidence>